<accession>A0A822ZHY5</accession>
<comment type="caution">
    <text evidence="1">The sequence shown here is derived from an EMBL/GenBank/DDBJ whole genome shotgun (WGS) entry which is preliminary data.</text>
</comment>
<organism evidence="1 2">
    <name type="scientific">Nelumbo nucifera</name>
    <name type="common">Sacred lotus</name>
    <dbReference type="NCBI Taxonomy" id="4432"/>
    <lineage>
        <taxon>Eukaryota</taxon>
        <taxon>Viridiplantae</taxon>
        <taxon>Streptophyta</taxon>
        <taxon>Embryophyta</taxon>
        <taxon>Tracheophyta</taxon>
        <taxon>Spermatophyta</taxon>
        <taxon>Magnoliopsida</taxon>
        <taxon>Proteales</taxon>
        <taxon>Nelumbonaceae</taxon>
        <taxon>Nelumbo</taxon>
    </lineage>
</organism>
<protein>
    <submittedName>
        <fullName evidence="1">Uncharacterized protein</fullName>
    </submittedName>
</protein>
<evidence type="ECO:0000313" key="1">
    <source>
        <dbReference type="EMBL" id="DAD45724.1"/>
    </source>
</evidence>
<name>A0A822ZHY5_NELNU</name>
<reference evidence="1 2" key="1">
    <citation type="journal article" date="2020" name="Mol. Biol. Evol.">
        <title>Distinct Expression and Methylation Patterns for Genes with Different Fates following a Single Whole-Genome Duplication in Flowering Plants.</title>
        <authorList>
            <person name="Shi T."/>
            <person name="Rahmani R.S."/>
            <person name="Gugger P.F."/>
            <person name="Wang M."/>
            <person name="Li H."/>
            <person name="Zhang Y."/>
            <person name="Li Z."/>
            <person name="Wang Q."/>
            <person name="Van de Peer Y."/>
            <person name="Marchal K."/>
            <person name="Chen J."/>
        </authorList>
    </citation>
    <scope>NUCLEOTIDE SEQUENCE [LARGE SCALE GENOMIC DNA]</scope>
    <source>
        <tissue evidence="1">Leaf</tissue>
    </source>
</reference>
<gene>
    <name evidence="1" type="ORF">HUJ06_003954</name>
</gene>
<dbReference type="AlphaFoldDB" id="A0A822ZHY5"/>
<proteinExistence type="predicted"/>
<dbReference type="EMBL" id="DUZY01000007">
    <property type="protein sequence ID" value="DAD45724.1"/>
    <property type="molecule type" value="Genomic_DNA"/>
</dbReference>
<sequence length="39" mass="4530">MGRNGMLKGSERGSREFQPSKVFFSTCLLVFEKKKLYMV</sequence>
<keyword evidence="2" id="KW-1185">Reference proteome</keyword>
<evidence type="ECO:0000313" key="2">
    <source>
        <dbReference type="Proteomes" id="UP000607653"/>
    </source>
</evidence>
<dbReference type="Proteomes" id="UP000607653">
    <property type="component" value="Unassembled WGS sequence"/>
</dbReference>